<reference evidence="1 4" key="2">
    <citation type="submission" date="2020-08" db="EMBL/GenBank/DDBJ databases">
        <title>Sequencing the genomes of 1000 actinobacteria strains.</title>
        <authorList>
            <person name="Klenk H.-P."/>
        </authorList>
    </citation>
    <scope>NUCLEOTIDE SEQUENCE [LARGE SCALE GENOMIC DNA]</scope>
    <source>
        <strain evidence="1 4">DSM 15626</strain>
    </source>
</reference>
<evidence type="ECO:0000313" key="3">
    <source>
        <dbReference type="Proteomes" id="UP000534306"/>
    </source>
</evidence>
<comment type="caution">
    <text evidence="2">The sequence shown here is derived from an EMBL/GenBank/DDBJ whole genome shotgun (WGS) entry which is preliminary data.</text>
</comment>
<evidence type="ECO:0000313" key="1">
    <source>
        <dbReference type="EMBL" id="MBB6565563.1"/>
    </source>
</evidence>
<dbReference type="RefSeq" id="WP_171674302.1">
    <property type="nucleotide sequence ID" value="NZ_BAAAGT010000001.1"/>
</dbReference>
<dbReference type="EMBL" id="JABJRC010000003">
    <property type="protein sequence ID" value="NOL41828.1"/>
    <property type="molecule type" value="Genomic_DNA"/>
</dbReference>
<sequence length="185" mass="20289">MRLGTRAARAAAQISLLVVLLALACFLTLRTYLGDPEQNYNDGAIHEVVDKGPVTIGKATWQLNSLDVYTRLVDTDGEEIRVGRPTGAVIVVADLSVTPLDGLRLKEGGFSCATQLRDDRGNSWAATDASKYPVPTRCSDSDHPMIRNKANKLAQIFIVPQEAVPHLSGVELTDRDNYRRYVIKP</sequence>
<evidence type="ECO:0000313" key="4">
    <source>
        <dbReference type="Proteomes" id="UP000553957"/>
    </source>
</evidence>
<accession>A0A7Y4L033</accession>
<dbReference type="Proteomes" id="UP000553957">
    <property type="component" value="Unassembled WGS sequence"/>
</dbReference>
<gene>
    <name evidence="1" type="ORF">HNR71_001200</name>
    <name evidence="2" type="ORF">HPO96_16390</name>
</gene>
<dbReference type="AlphaFoldDB" id="A0A7Y4L033"/>
<reference evidence="2 3" key="1">
    <citation type="submission" date="2020-05" db="EMBL/GenBank/DDBJ databases">
        <title>Genome sequence of Kribbella sandramycini ATCC 39419.</title>
        <authorList>
            <person name="Maclea K.S."/>
            <person name="Fair J.L."/>
        </authorList>
    </citation>
    <scope>NUCLEOTIDE SEQUENCE [LARGE SCALE GENOMIC DNA]</scope>
    <source>
        <strain evidence="2 3">ATCC 39419</strain>
    </source>
</reference>
<dbReference type="Proteomes" id="UP000534306">
    <property type="component" value="Unassembled WGS sequence"/>
</dbReference>
<proteinExistence type="predicted"/>
<organism evidence="2 3">
    <name type="scientific">Kribbella sandramycini</name>
    <dbReference type="NCBI Taxonomy" id="60450"/>
    <lineage>
        <taxon>Bacteria</taxon>
        <taxon>Bacillati</taxon>
        <taxon>Actinomycetota</taxon>
        <taxon>Actinomycetes</taxon>
        <taxon>Propionibacteriales</taxon>
        <taxon>Kribbellaceae</taxon>
        <taxon>Kribbella</taxon>
    </lineage>
</organism>
<evidence type="ECO:0000313" key="2">
    <source>
        <dbReference type="EMBL" id="NOL41828.1"/>
    </source>
</evidence>
<dbReference type="EMBL" id="JACHKF010000001">
    <property type="protein sequence ID" value="MBB6565563.1"/>
    <property type="molecule type" value="Genomic_DNA"/>
</dbReference>
<keyword evidence="3" id="KW-1185">Reference proteome</keyword>
<dbReference type="PROSITE" id="PS51257">
    <property type="entry name" value="PROKAR_LIPOPROTEIN"/>
    <property type="match status" value="1"/>
</dbReference>
<name>A0A7Y4L033_9ACTN</name>
<protein>
    <submittedName>
        <fullName evidence="2">Uncharacterized protein</fullName>
    </submittedName>
</protein>